<dbReference type="InterPro" id="IPR017871">
    <property type="entry name" value="ABC_transporter-like_CS"/>
</dbReference>
<dbReference type="GO" id="GO:0016887">
    <property type="term" value="F:ATP hydrolysis activity"/>
    <property type="evidence" value="ECO:0007669"/>
    <property type="project" value="InterPro"/>
</dbReference>
<feature type="transmembrane region" description="Helical" evidence="9">
    <location>
        <begin position="862"/>
        <end position="879"/>
    </location>
</feature>
<keyword evidence="5" id="KW-0547">Nucleotide-binding</keyword>
<dbReference type="Gene3D" id="3.40.50.300">
    <property type="entry name" value="P-loop containing nucleotide triphosphate hydrolases"/>
    <property type="match status" value="1"/>
</dbReference>
<keyword evidence="8 9" id="KW-0472">Membrane</keyword>
<dbReference type="PANTHER" id="PTHR48041:SF91">
    <property type="entry name" value="ABC TRANSPORTER G FAMILY MEMBER 28"/>
    <property type="match status" value="1"/>
</dbReference>
<protein>
    <submittedName>
        <fullName evidence="12">ABC transporter G family member 24</fullName>
    </submittedName>
</protein>
<evidence type="ECO:0000256" key="1">
    <source>
        <dbReference type="ARBA" id="ARBA00004141"/>
    </source>
</evidence>
<sequence>MMMMMMMRRLACLLIFMQVILLVQCQQVPVDDDDYNGVNMTQLNDPAVLNLVTEMVYRRLSGVTSQLIHSQIADRASFCVTDPDDDWNRSFNYSDNLSFLSNCILTTRGDLPQRLCTAAELKFYFTNFIAKANSPATFLKPNKNCNITKWVAGCEPGWACSAGLTRPVDFTDPHEIPARTSDCQPCCEGFFCPQGLTCKIPCPLGSHCPLATFNVSTSLCEPYLYQLPPGRPNHTCGGAHNWADVSRGGSMFCSAGSYCPTNIEEIPCASGHYCRMGSTTETRCYRLTSCDSNSTRQNITQYGLMLIVGISVILFIFYNCYEQVITLRERRYARSREVAVKSVKENAQAQARWLAAKDAIKKRAIEVSHSFSRRNIVLPSVQRGATSGRMEIESGHPPIPIQDNEEYSNSLEGANAETEYKDKKKKLKVKHIRTDTQIFRYAYSQLEKEKAQQQQNRDRSFSTVSSMSLAINSETRNRPTIEIAFRDLMVTLKQKKKHLLRSVTGEIRPGRITALMGPSGAGKTTLLSALAGKTVGCSIAGLILINGKVESIRSYKKIVGFVPQDDVVHGNLTVEENIWFSANCRLSADLPKADKVLVVERVIESLGLQPVRDSLVGTVEKRGISGGQRKRVNVGLELVMEPSLLFLDEPTSGLDSSSSQLLLRALKREALEGVNICMVVHQPSYSLFRMFNDLILLAKGGLTVYHGAVKDVEDYFAQLGLVVPERINPPDYFIDVLEGMVKPSTSSGVIYEELPLRWMLHKGYPVPPDMQNNLSAVGIPAMYACPGNQENYSGSGSEQLSFCRELWQNFKYKVEARCDVIRNNFFKSKDLSSRRTPRILQQYKYFLARMAKQRLREARIQSIDYLILLLAGACLGLISKGGDENFGAPGYTYTIIATSLLCKIAALRTFALDKLQYRRERASGISSLAHFVAKDTIDHFSTLIKPLVYLSMFYFFSNPRSLFIDNYIVLLCLVYCVTGVAYALAIFLEPGPSQLCSVLLPVVLTLLSTRPKDSQFMKILTSLCYPSWALEAFIVSNAKRYYGVWLIQRCGALLKTGYNLHEWNLCISLLLAAGAACRVLAFIVLRDFHLGRLVSDSTVTIRRKNWQLMVNISASAKTLVQFYKTILRLSR</sequence>
<dbReference type="GO" id="GO:0005524">
    <property type="term" value="F:ATP binding"/>
    <property type="evidence" value="ECO:0007669"/>
    <property type="project" value="UniProtKB-KW"/>
</dbReference>
<dbReference type="PROSITE" id="PS00211">
    <property type="entry name" value="ABC_TRANSPORTER_1"/>
    <property type="match status" value="1"/>
</dbReference>
<dbReference type="InterPro" id="IPR003593">
    <property type="entry name" value="AAA+_ATPase"/>
</dbReference>
<keyword evidence="3" id="KW-0813">Transport</keyword>
<dbReference type="InterPro" id="IPR050352">
    <property type="entry name" value="ABCG_transporters"/>
</dbReference>
<evidence type="ECO:0000256" key="4">
    <source>
        <dbReference type="ARBA" id="ARBA00022692"/>
    </source>
</evidence>
<evidence type="ECO:0000313" key="12">
    <source>
        <dbReference type="EMBL" id="KAK4430946.1"/>
    </source>
</evidence>
<feature type="transmembrane region" description="Helical" evidence="9">
    <location>
        <begin position="891"/>
        <end position="911"/>
    </location>
</feature>
<evidence type="ECO:0000313" key="13">
    <source>
        <dbReference type="Proteomes" id="UP001293254"/>
    </source>
</evidence>
<organism evidence="12 13">
    <name type="scientific">Sesamum alatum</name>
    <dbReference type="NCBI Taxonomy" id="300844"/>
    <lineage>
        <taxon>Eukaryota</taxon>
        <taxon>Viridiplantae</taxon>
        <taxon>Streptophyta</taxon>
        <taxon>Embryophyta</taxon>
        <taxon>Tracheophyta</taxon>
        <taxon>Spermatophyta</taxon>
        <taxon>Magnoliopsida</taxon>
        <taxon>eudicotyledons</taxon>
        <taxon>Gunneridae</taxon>
        <taxon>Pentapetalae</taxon>
        <taxon>asterids</taxon>
        <taxon>lamiids</taxon>
        <taxon>Lamiales</taxon>
        <taxon>Pedaliaceae</taxon>
        <taxon>Sesamum</taxon>
    </lineage>
</organism>
<evidence type="ECO:0000259" key="11">
    <source>
        <dbReference type="PROSITE" id="PS50893"/>
    </source>
</evidence>
<dbReference type="PROSITE" id="PS50893">
    <property type="entry name" value="ABC_TRANSPORTER_2"/>
    <property type="match status" value="1"/>
</dbReference>
<dbReference type="InterPro" id="IPR027417">
    <property type="entry name" value="P-loop_NTPase"/>
</dbReference>
<keyword evidence="10" id="KW-0732">Signal</keyword>
<dbReference type="EMBL" id="JACGWO010000003">
    <property type="protein sequence ID" value="KAK4430946.1"/>
    <property type="molecule type" value="Genomic_DNA"/>
</dbReference>
<dbReference type="InterPro" id="IPR043926">
    <property type="entry name" value="ABCG_dom"/>
</dbReference>
<proteinExistence type="inferred from homology"/>
<accession>A0AAE1YIN6</accession>
<dbReference type="PANTHER" id="PTHR48041">
    <property type="entry name" value="ABC TRANSPORTER G FAMILY MEMBER 28"/>
    <property type="match status" value="1"/>
</dbReference>
<comment type="similarity">
    <text evidence="2">Belongs to the ABC transporter superfamily. ABCG family. Eye pigment precursor importer (TC 3.A.1.204) subfamily.</text>
</comment>
<reference evidence="12" key="1">
    <citation type="submission" date="2020-06" db="EMBL/GenBank/DDBJ databases">
        <authorList>
            <person name="Li T."/>
            <person name="Hu X."/>
            <person name="Zhang T."/>
            <person name="Song X."/>
            <person name="Zhang H."/>
            <person name="Dai N."/>
            <person name="Sheng W."/>
            <person name="Hou X."/>
            <person name="Wei L."/>
        </authorList>
    </citation>
    <scope>NUCLEOTIDE SEQUENCE</scope>
    <source>
        <strain evidence="12">3651</strain>
        <tissue evidence="12">Leaf</tissue>
    </source>
</reference>
<dbReference type="InterPro" id="IPR003439">
    <property type="entry name" value="ABC_transporter-like_ATP-bd"/>
</dbReference>
<dbReference type="GO" id="GO:0016020">
    <property type="term" value="C:membrane"/>
    <property type="evidence" value="ECO:0007669"/>
    <property type="project" value="UniProtKB-SubCell"/>
</dbReference>
<reference evidence="12" key="2">
    <citation type="journal article" date="2024" name="Plant">
        <title>Genomic evolution and insights into agronomic trait innovations of Sesamum species.</title>
        <authorList>
            <person name="Miao H."/>
            <person name="Wang L."/>
            <person name="Qu L."/>
            <person name="Liu H."/>
            <person name="Sun Y."/>
            <person name="Le M."/>
            <person name="Wang Q."/>
            <person name="Wei S."/>
            <person name="Zheng Y."/>
            <person name="Lin W."/>
            <person name="Duan Y."/>
            <person name="Cao H."/>
            <person name="Xiong S."/>
            <person name="Wang X."/>
            <person name="Wei L."/>
            <person name="Li C."/>
            <person name="Ma Q."/>
            <person name="Ju M."/>
            <person name="Zhao R."/>
            <person name="Li G."/>
            <person name="Mu C."/>
            <person name="Tian Q."/>
            <person name="Mei H."/>
            <person name="Zhang T."/>
            <person name="Gao T."/>
            <person name="Zhang H."/>
        </authorList>
    </citation>
    <scope>NUCLEOTIDE SEQUENCE</scope>
    <source>
        <strain evidence="12">3651</strain>
    </source>
</reference>
<keyword evidence="4 9" id="KW-0812">Transmembrane</keyword>
<evidence type="ECO:0000256" key="6">
    <source>
        <dbReference type="ARBA" id="ARBA00022840"/>
    </source>
</evidence>
<comment type="caution">
    <text evidence="12">The sequence shown here is derived from an EMBL/GenBank/DDBJ whole genome shotgun (WGS) entry which is preliminary data.</text>
</comment>
<dbReference type="GO" id="GO:0140359">
    <property type="term" value="F:ABC-type transporter activity"/>
    <property type="evidence" value="ECO:0007669"/>
    <property type="project" value="InterPro"/>
</dbReference>
<feature type="transmembrane region" description="Helical" evidence="9">
    <location>
        <begin position="967"/>
        <end position="985"/>
    </location>
</feature>
<dbReference type="FunFam" id="3.40.50.300:FF:000367">
    <property type="entry name" value="ABC transporter G family member 24"/>
    <property type="match status" value="1"/>
</dbReference>
<evidence type="ECO:0000256" key="9">
    <source>
        <dbReference type="SAM" id="Phobius"/>
    </source>
</evidence>
<keyword evidence="7 9" id="KW-1133">Transmembrane helix</keyword>
<evidence type="ECO:0000256" key="3">
    <source>
        <dbReference type="ARBA" id="ARBA00022448"/>
    </source>
</evidence>
<keyword evidence="13" id="KW-1185">Reference proteome</keyword>
<evidence type="ECO:0000256" key="8">
    <source>
        <dbReference type="ARBA" id="ARBA00023136"/>
    </source>
</evidence>
<dbReference type="SMART" id="SM00382">
    <property type="entry name" value="AAA"/>
    <property type="match status" value="1"/>
</dbReference>
<gene>
    <name evidence="12" type="ORF">Salat_0856600</name>
</gene>
<evidence type="ECO:0000256" key="5">
    <source>
        <dbReference type="ARBA" id="ARBA00022741"/>
    </source>
</evidence>
<comment type="subcellular location">
    <subcellularLocation>
        <location evidence="1">Membrane</location>
        <topology evidence="1">Multi-pass membrane protein</topology>
    </subcellularLocation>
</comment>
<dbReference type="CDD" id="cd03213">
    <property type="entry name" value="ABCG_EPDR"/>
    <property type="match status" value="1"/>
</dbReference>
<keyword evidence="6" id="KW-0067">ATP-binding</keyword>
<feature type="transmembrane region" description="Helical" evidence="9">
    <location>
        <begin position="1063"/>
        <end position="1085"/>
    </location>
</feature>
<feature type="transmembrane region" description="Helical" evidence="9">
    <location>
        <begin position="302"/>
        <end position="321"/>
    </location>
</feature>
<evidence type="ECO:0000256" key="10">
    <source>
        <dbReference type="SAM" id="SignalP"/>
    </source>
</evidence>
<dbReference type="Proteomes" id="UP001293254">
    <property type="component" value="Unassembled WGS sequence"/>
</dbReference>
<evidence type="ECO:0000256" key="2">
    <source>
        <dbReference type="ARBA" id="ARBA00005814"/>
    </source>
</evidence>
<feature type="chain" id="PRO_5041900103" evidence="10">
    <location>
        <begin position="26"/>
        <end position="1131"/>
    </location>
</feature>
<dbReference type="Pfam" id="PF19055">
    <property type="entry name" value="ABC2_membrane_7"/>
    <property type="match status" value="1"/>
</dbReference>
<name>A0AAE1YIN6_9LAMI</name>
<evidence type="ECO:0000256" key="7">
    <source>
        <dbReference type="ARBA" id="ARBA00022989"/>
    </source>
</evidence>
<dbReference type="SUPFAM" id="SSF52540">
    <property type="entry name" value="P-loop containing nucleoside triphosphate hydrolases"/>
    <property type="match status" value="1"/>
</dbReference>
<feature type="domain" description="ABC transporter" evidence="11">
    <location>
        <begin position="483"/>
        <end position="725"/>
    </location>
</feature>
<feature type="signal peptide" evidence="10">
    <location>
        <begin position="1"/>
        <end position="25"/>
    </location>
</feature>
<dbReference type="Pfam" id="PF00005">
    <property type="entry name" value="ABC_tran"/>
    <property type="match status" value="1"/>
</dbReference>
<dbReference type="AlphaFoldDB" id="A0AAE1YIN6"/>